<dbReference type="EMBL" id="KZ679134">
    <property type="protein sequence ID" value="PTB75243.1"/>
    <property type="molecule type" value="Genomic_DNA"/>
</dbReference>
<proteinExistence type="predicted"/>
<keyword evidence="1" id="KW-1133">Transmembrane helix</keyword>
<keyword evidence="1" id="KW-0472">Membrane</keyword>
<dbReference type="Proteomes" id="UP000240760">
    <property type="component" value="Unassembled WGS sequence"/>
</dbReference>
<evidence type="ECO:0000313" key="3">
    <source>
        <dbReference type="Proteomes" id="UP000240760"/>
    </source>
</evidence>
<sequence>MRPEHEARGSTAMRCAAMRCAAVDQGRMRLVTKPGGMAVVTMARKSFPQNKTTGIFLEKRECECAMVGRNSHQSSSRRQKVGRRRMRGLWLAGGAFYLFIFRKGIFCYFWFPLKPSLALLRPLLANCSLVWLGLASGGGFASEDGKKIRDGGEGGGEALFCEEKRVHVSEISPVGGAVVFMSDDGRRRDGRDVRLGGLCRSRGCRSKGAVAGGWGRRRRSLAGAGLMRHPGFAVLC</sequence>
<feature type="transmembrane region" description="Helical" evidence="1">
    <location>
        <begin position="88"/>
        <end position="111"/>
    </location>
</feature>
<reference evidence="2 3" key="1">
    <citation type="submission" date="2016-07" db="EMBL/GenBank/DDBJ databases">
        <title>Multiple horizontal gene transfer events from other fungi enriched the ability of initially mycotrophic Trichoderma (Ascomycota) to feed on dead plant biomass.</title>
        <authorList>
            <consortium name="DOE Joint Genome Institute"/>
            <person name="Aerts A."/>
            <person name="Atanasova L."/>
            <person name="Chenthamara K."/>
            <person name="Zhang J."/>
            <person name="Grujic M."/>
            <person name="Henrissat B."/>
            <person name="Kuo A."/>
            <person name="Salamov A."/>
            <person name="Lipzen A."/>
            <person name="Labutti K."/>
            <person name="Barry K."/>
            <person name="Miao Y."/>
            <person name="Rahimi M.J."/>
            <person name="Shen Q."/>
            <person name="Grigoriev I.V."/>
            <person name="Kubicek C.P."/>
            <person name="Druzhinina I.S."/>
        </authorList>
    </citation>
    <scope>NUCLEOTIDE SEQUENCE [LARGE SCALE GENOMIC DNA]</scope>
    <source>
        <strain evidence="2 3">ATCC 18648</strain>
    </source>
</reference>
<dbReference type="AlphaFoldDB" id="A0A2T4C110"/>
<organism evidence="2 3">
    <name type="scientific">Trichoderma longibrachiatum ATCC 18648</name>
    <dbReference type="NCBI Taxonomy" id="983965"/>
    <lineage>
        <taxon>Eukaryota</taxon>
        <taxon>Fungi</taxon>
        <taxon>Dikarya</taxon>
        <taxon>Ascomycota</taxon>
        <taxon>Pezizomycotina</taxon>
        <taxon>Sordariomycetes</taxon>
        <taxon>Hypocreomycetidae</taxon>
        <taxon>Hypocreales</taxon>
        <taxon>Hypocreaceae</taxon>
        <taxon>Trichoderma</taxon>
    </lineage>
</organism>
<evidence type="ECO:0000313" key="2">
    <source>
        <dbReference type="EMBL" id="PTB75243.1"/>
    </source>
</evidence>
<evidence type="ECO:0000256" key="1">
    <source>
        <dbReference type="SAM" id="Phobius"/>
    </source>
</evidence>
<gene>
    <name evidence="2" type="ORF">M440DRAFT_1271631</name>
</gene>
<keyword evidence="1" id="KW-0812">Transmembrane</keyword>
<accession>A0A2T4C110</accession>
<protein>
    <submittedName>
        <fullName evidence="2">Uncharacterized protein</fullName>
    </submittedName>
</protein>
<name>A0A2T4C110_TRILO</name>
<keyword evidence="3" id="KW-1185">Reference proteome</keyword>